<dbReference type="GO" id="GO:0005886">
    <property type="term" value="C:plasma membrane"/>
    <property type="evidence" value="ECO:0007669"/>
    <property type="project" value="UniProtKB-SubCell"/>
</dbReference>
<feature type="transmembrane region" description="Helical" evidence="7">
    <location>
        <begin position="97"/>
        <end position="117"/>
    </location>
</feature>
<feature type="transmembrane region" description="Helical" evidence="7">
    <location>
        <begin position="422"/>
        <end position="445"/>
    </location>
</feature>
<evidence type="ECO:0000313" key="8">
    <source>
        <dbReference type="EMBL" id="MEN7551127.1"/>
    </source>
</evidence>
<feature type="transmembrane region" description="Helical" evidence="7">
    <location>
        <begin position="365"/>
        <end position="385"/>
    </location>
</feature>
<evidence type="ECO:0000256" key="6">
    <source>
        <dbReference type="ARBA" id="ARBA00023136"/>
    </source>
</evidence>
<dbReference type="PANTHER" id="PTHR43549:SF2">
    <property type="entry name" value="MULTIDRUG RESISTANCE PROTEIN NORM-RELATED"/>
    <property type="match status" value="1"/>
</dbReference>
<evidence type="ECO:0000256" key="3">
    <source>
        <dbReference type="ARBA" id="ARBA00022475"/>
    </source>
</evidence>
<feature type="transmembrane region" description="Helical" evidence="7">
    <location>
        <begin position="397"/>
        <end position="416"/>
    </location>
</feature>
<feature type="transmembrane region" description="Helical" evidence="7">
    <location>
        <begin position="61"/>
        <end position="85"/>
    </location>
</feature>
<comment type="subcellular location">
    <subcellularLocation>
        <location evidence="1">Cell membrane</location>
        <topology evidence="1">Multi-pass membrane protein</topology>
    </subcellularLocation>
</comment>
<feature type="transmembrane region" description="Helical" evidence="7">
    <location>
        <begin position="141"/>
        <end position="159"/>
    </location>
</feature>
<evidence type="ECO:0000256" key="4">
    <source>
        <dbReference type="ARBA" id="ARBA00022692"/>
    </source>
</evidence>
<keyword evidence="2" id="KW-0813">Transport</keyword>
<feature type="transmembrane region" description="Helical" evidence="7">
    <location>
        <begin position="171"/>
        <end position="191"/>
    </location>
</feature>
<gene>
    <name evidence="8" type="ORF">AAG747_24610</name>
</gene>
<dbReference type="InterPro" id="IPR052031">
    <property type="entry name" value="Membrane_Transporter-Flippase"/>
</dbReference>
<protein>
    <submittedName>
        <fullName evidence="8">MATE family efflux transporter</fullName>
    </submittedName>
</protein>
<keyword evidence="9" id="KW-1185">Reference proteome</keyword>
<keyword evidence="6 7" id="KW-0472">Membrane</keyword>
<reference evidence="8 9" key="1">
    <citation type="submission" date="2024-04" db="EMBL/GenBank/DDBJ databases">
        <title>Novel genus in family Flammeovirgaceae.</title>
        <authorList>
            <person name="Nguyen T.H."/>
            <person name="Vuong T.Q."/>
            <person name="Le H."/>
            <person name="Kim S.-G."/>
        </authorList>
    </citation>
    <scope>NUCLEOTIDE SEQUENCE [LARGE SCALE GENOMIC DNA]</scope>
    <source>
        <strain evidence="8 9">JCM 23209</strain>
    </source>
</reference>
<feature type="transmembrane region" description="Helical" evidence="7">
    <location>
        <begin position="197"/>
        <end position="216"/>
    </location>
</feature>
<evidence type="ECO:0000256" key="7">
    <source>
        <dbReference type="SAM" id="Phobius"/>
    </source>
</evidence>
<feature type="transmembrane region" description="Helical" evidence="7">
    <location>
        <begin position="324"/>
        <end position="345"/>
    </location>
</feature>
<feature type="transmembrane region" description="Helical" evidence="7">
    <location>
        <begin position="21"/>
        <end position="41"/>
    </location>
</feature>
<dbReference type="InterPro" id="IPR048279">
    <property type="entry name" value="MdtK-like"/>
</dbReference>
<accession>A0AAW9S1T2</accession>
<dbReference type="RefSeq" id="WP_346823909.1">
    <property type="nucleotide sequence ID" value="NZ_JBDKWZ010000019.1"/>
</dbReference>
<organism evidence="8 9">
    <name type="scientific">Rapidithrix thailandica</name>
    <dbReference type="NCBI Taxonomy" id="413964"/>
    <lineage>
        <taxon>Bacteria</taxon>
        <taxon>Pseudomonadati</taxon>
        <taxon>Bacteroidota</taxon>
        <taxon>Cytophagia</taxon>
        <taxon>Cytophagales</taxon>
        <taxon>Flammeovirgaceae</taxon>
        <taxon>Rapidithrix</taxon>
    </lineage>
</organism>
<evidence type="ECO:0000256" key="5">
    <source>
        <dbReference type="ARBA" id="ARBA00022989"/>
    </source>
</evidence>
<dbReference type="InterPro" id="IPR002528">
    <property type="entry name" value="MATE_fam"/>
</dbReference>
<dbReference type="Pfam" id="PF01554">
    <property type="entry name" value="MatE"/>
    <property type="match status" value="2"/>
</dbReference>
<dbReference type="Proteomes" id="UP001403385">
    <property type="component" value="Unassembled WGS sequence"/>
</dbReference>
<keyword evidence="4 7" id="KW-0812">Transmembrane</keyword>
<proteinExistence type="predicted"/>
<dbReference type="PANTHER" id="PTHR43549">
    <property type="entry name" value="MULTIDRUG RESISTANCE PROTEIN YPNP-RELATED"/>
    <property type="match status" value="1"/>
</dbReference>
<dbReference type="PIRSF" id="PIRSF006603">
    <property type="entry name" value="DinF"/>
    <property type="match status" value="1"/>
</dbReference>
<evidence type="ECO:0000313" key="9">
    <source>
        <dbReference type="Proteomes" id="UP001403385"/>
    </source>
</evidence>
<comment type="caution">
    <text evidence="8">The sequence shown here is derived from an EMBL/GenBank/DDBJ whole genome shotgun (WGS) entry which is preliminary data.</text>
</comment>
<evidence type="ECO:0000256" key="2">
    <source>
        <dbReference type="ARBA" id="ARBA00022448"/>
    </source>
</evidence>
<dbReference type="NCBIfam" id="TIGR00797">
    <property type="entry name" value="matE"/>
    <property type="match status" value="1"/>
</dbReference>
<dbReference type="GO" id="GO:0042910">
    <property type="term" value="F:xenobiotic transmembrane transporter activity"/>
    <property type="evidence" value="ECO:0007669"/>
    <property type="project" value="InterPro"/>
</dbReference>
<feature type="transmembrane region" description="Helical" evidence="7">
    <location>
        <begin position="243"/>
        <end position="268"/>
    </location>
</feature>
<dbReference type="GO" id="GO:0015297">
    <property type="term" value="F:antiporter activity"/>
    <property type="evidence" value="ECO:0007669"/>
    <property type="project" value="InterPro"/>
</dbReference>
<keyword evidence="3" id="KW-1003">Cell membrane</keyword>
<dbReference type="EMBL" id="JBDKWZ010000019">
    <property type="protein sequence ID" value="MEN7551127.1"/>
    <property type="molecule type" value="Genomic_DNA"/>
</dbReference>
<dbReference type="AlphaFoldDB" id="A0AAW9S1T2"/>
<keyword evidence="5 7" id="KW-1133">Transmembrane helix</keyword>
<feature type="transmembrane region" description="Helical" evidence="7">
    <location>
        <begin position="288"/>
        <end position="304"/>
    </location>
</feature>
<sequence length="458" mass="49503">MKENDEILNGPIIPTSVKLAVPVMIGQILSLIYGIVDLVFVSMLDKESTSLISGMGLVFPIYMLYLALGIGMFTGVSVLVARAIGERNKYILDKVSSSGVLIALLMAVVSAVLFYLFGREIIQLLAGAEITGSAIVAGIDYLYYIIPGLCFLLFNQVMLGIFQGEGIVKHYAASMMLSTVLNIILSPIFIFTLDMGVAGSAIATSIAIFVGFLYLLGAFKKKENNVPLSWQLKEAKSTIIKEILRIGMAHVASILIINIASMVMNFIIGSISETAMNSWVLVIRMDEFLLFVGYAFGSSTLTMVGQNHGTGNASRVQEIFKKNIVLVTFMGLICVGIYNLVAPYLFSFFTNVPEVIDGCVMQVRILSLTYVAIIITIVVNSTFQATGRAMPGVILEVIRMLVVSIPLAYSLVFIWGMGVAGVFFSVGGANVLVLVIGLVWGSSYVNKMRKSSSSMQAA</sequence>
<evidence type="ECO:0000256" key="1">
    <source>
        <dbReference type="ARBA" id="ARBA00004651"/>
    </source>
</evidence>
<name>A0AAW9S1T2_9BACT</name>